<reference evidence="2 3" key="1">
    <citation type="submission" date="2023-12" db="EMBL/GenBank/DDBJ databases">
        <title>A high-quality genome assembly for Dillenia turbinata (Dilleniales).</title>
        <authorList>
            <person name="Chanderbali A."/>
        </authorList>
    </citation>
    <scope>NUCLEOTIDE SEQUENCE [LARGE SCALE GENOMIC DNA]</scope>
    <source>
        <strain evidence="2">LSX21</strain>
        <tissue evidence="2">Leaf</tissue>
    </source>
</reference>
<dbReference type="EMBL" id="JBAMMX010000005">
    <property type="protein sequence ID" value="KAK6941166.1"/>
    <property type="molecule type" value="Genomic_DNA"/>
</dbReference>
<name>A0AAN8W3Q8_9MAGN</name>
<accession>A0AAN8W3Q8</accession>
<protein>
    <submittedName>
        <fullName evidence="2">Coenzyme Q-binding protein COQ10, START domain</fullName>
    </submittedName>
</protein>
<evidence type="ECO:0000313" key="3">
    <source>
        <dbReference type="Proteomes" id="UP001370490"/>
    </source>
</evidence>
<dbReference type="InterPro" id="IPR005031">
    <property type="entry name" value="COQ10_START"/>
</dbReference>
<evidence type="ECO:0000313" key="2">
    <source>
        <dbReference type="EMBL" id="KAK6941166.1"/>
    </source>
</evidence>
<gene>
    <name evidence="2" type="ORF">RJ641_030697</name>
</gene>
<evidence type="ECO:0000259" key="1">
    <source>
        <dbReference type="Pfam" id="PF03364"/>
    </source>
</evidence>
<comment type="caution">
    <text evidence="2">The sequence shown here is derived from an EMBL/GenBank/DDBJ whole genome shotgun (WGS) entry which is preliminary data.</text>
</comment>
<feature type="domain" description="Coenzyme Q-binding protein COQ10 START" evidence="1">
    <location>
        <begin position="126"/>
        <end position="286"/>
    </location>
</feature>
<sequence length="317" mass="35241">MLMQSSSTSPIPLPVDSHAPHPMRVVQHLPYPRPCPCPANLFCLSHPGPRPSSRCHQALTAAKPLSLSVLRASPSDIDCGDPDFGEEDDLSDEILDLPQSLSSGGVRIAIEKLGRNSRRIQSKIGIDASLEIIWKILTDYERLADFIPGLAVSQLMEKKQNFARLLQIVVPLHEHGSWDVCTCCCGYRFTCTCIVVDHEAYFIAPAFFPIDWTAESGIRTEIQCQGMIEGDFQNFEGKWSVLEYDRISCGGSDNSLGQENLSILSYTVDVEPKLWLPVRLIEGRLCEEIKLNLSCIQKEAQKAVQNNFVAHCDILTS</sequence>
<dbReference type="InterPro" id="IPR023393">
    <property type="entry name" value="START-like_dom_sf"/>
</dbReference>
<dbReference type="Proteomes" id="UP001370490">
    <property type="component" value="Unassembled WGS sequence"/>
</dbReference>
<keyword evidence="3" id="KW-1185">Reference proteome</keyword>
<dbReference type="Gene3D" id="3.30.530.20">
    <property type="match status" value="1"/>
</dbReference>
<dbReference type="SUPFAM" id="SSF55961">
    <property type="entry name" value="Bet v1-like"/>
    <property type="match status" value="1"/>
</dbReference>
<dbReference type="Pfam" id="PF03364">
    <property type="entry name" value="Polyketide_cyc"/>
    <property type="match status" value="1"/>
</dbReference>
<dbReference type="PANTHER" id="PTHR34060">
    <property type="entry name" value="POLYKETIDE CYCLASE / DEHYDRASE AND LIPID TRANSPORT PROTEIN"/>
    <property type="match status" value="1"/>
</dbReference>
<proteinExistence type="predicted"/>
<dbReference type="AlphaFoldDB" id="A0AAN8W3Q8"/>
<dbReference type="PANTHER" id="PTHR34060:SF1">
    <property type="entry name" value="POLYKETIDE CYCLASE _ DEHYDRASE AND LIPID TRANSPORT PROTEIN"/>
    <property type="match status" value="1"/>
</dbReference>
<organism evidence="2 3">
    <name type="scientific">Dillenia turbinata</name>
    <dbReference type="NCBI Taxonomy" id="194707"/>
    <lineage>
        <taxon>Eukaryota</taxon>
        <taxon>Viridiplantae</taxon>
        <taxon>Streptophyta</taxon>
        <taxon>Embryophyta</taxon>
        <taxon>Tracheophyta</taxon>
        <taxon>Spermatophyta</taxon>
        <taxon>Magnoliopsida</taxon>
        <taxon>eudicotyledons</taxon>
        <taxon>Gunneridae</taxon>
        <taxon>Pentapetalae</taxon>
        <taxon>Dilleniales</taxon>
        <taxon>Dilleniaceae</taxon>
        <taxon>Dillenia</taxon>
    </lineage>
</organism>